<dbReference type="InterPro" id="IPR003737">
    <property type="entry name" value="GlcNAc_PI_deacetylase-related"/>
</dbReference>
<dbReference type="GO" id="GO:0016020">
    <property type="term" value="C:membrane"/>
    <property type="evidence" value="ECO:0007669"/>
    <property type="project" value="GOC"/>
</dbReference>
<proteinExistence type="predicted"/>
<dbReference type="InterPro" id="IPR024078">
    <property type="entry name" value="LmbE-like_dom_sf"/>
</dbReference>
<organism evidence="1 2">
    <name type="scientific">Chryseobacterium takakiae</name>
    <dbReference type="NCBI Taxonomy" id="1302685"/>
    <lineage>
        <taxon>Bacteria</taxon>
        <taxon>Pseudomonadati</taxon>
        <taxon>Bacteroidota</taxon>
        <taxon>Flavobacteriia</taxon>
        <taxon>Flavobacteriales</taxon>
        <taxon>Weeksellaceae</taxon>
        <taxon>Chryseobacterium group</taxon>
        <taxon>Chryseobacterium</taxon>
    </lineage>
</organism>
<dbReference type="Pfam" id="PF02585">
    <property type="entry name" value="PIG-L"/>
    <property type="match status" value="1"/>
</dbReference>
<dbReference type="SUPFAM" id="SSF52317">
    <property type="entry name" value="Class I glutamine amidotransferase-like"/>
    <property type="match status" value="1"/>
</dbReference>
<dbReference type="PANTHER" id="PTHR12993:SF11">
    <property type="entry name" value="N-ACETYLGLUCOSAMINYL-PHOSPHATIDYLINOSITOL DE-N-ACETYLASE"/>
    <property type="match status" value="1"/>
</dbReference>
<protein>
    <submittedName>
        <fullName evidence="1">N-acetylglucosaminyl deacetylase, LmbE family</fullName>
    </submittedName>
</protein>
<dbReference type="AlphaFoldDB" id="A0A1M4WBG3"/>
<evidence type="ECO:0000313" key="2">
    <source>
        <dbReference type="Proteomes" id="UP000184236"/>
    </source>
</evidence>
<dbReference type="GO" id="GO:0006506">
    <property type="term" value="P:GPI anchor biosynthetic process"/>
    <property type="evidence" value="ECO:0007669"/>
    <property type="project" value="UniProtKB-UniPathway"/>
</dbReference>
<dbReference type="UniPathway" id="UPA00196"/>
<keyword evidence="2" id="KW-1185">Reference proteome</keyword>
<reference evidence="2" key="1">
    <citation type="submission" date="2016-11" db="EMBL/GenBank/DDBJ databases">
        <authorList>
            <person name="Varghese N."/>
            <person name="Submissions S."/>
        </authorList>
    </citation>
    <scope>NUCLEOTIDE SEQUENCE [LARGE SCALE GENOMIC DNA]</scope>
    <source>
        <strain evidence="2">DSM 26898</strain>
    </source>
</reference>
<accession>A0A1M4WBG3</accession>
<gene>
    <name evidence="1" type="ORF">SAMN05444408_104102</name>
</gene>
<evidence type="ECO:0000313" key="1">
    <source>
        <dbReference type="EMBL" id="SHE78574.1"/>
    </source>
</evidence>
<dbReference type="EMBL" id="FQVO01000004">
    <property type="protein sequence ID" value="SHE78574.1"/>
    <property type="molecule type" value="Genomic_DNA"/>
</dbReference>
<dbReference type="Proteomes" id="UP000184236">
    <property type="component" value="Unassembled WGS sequence"/>
</dbReference>
<dbReference type="InterPro" id="IPR029062">
    <property type="entry name" value="Class_I_gatase-like"/>
</dbReference>
<dbReference type="Gene3D" id="3.40.50.10320">
    <property type="entry name" value="LmbE-like"/>
    <property type="match status" value="1"/>
</dbReference>
<dbReference type="GO" id="GO:0016811">
    <property type="term" value="F:hydrolase activity, acting on carbon-nitrogen (but not peptide) bonds, in linear amides"/>
    <property type="evidence" value="ECO:0007669"/>
    <property type="project" value="TreeGrafter"/>
</dbReference>
<name>A0A1M4WBG3_9FLAO</name>
<dbReference type="SUPFAM" id="SSF102588">
    <property type="entry name" value="LmbE-like"/>
    <property type="match status" value="1"/>
</dbReference>
<dbReference type="STRING" id="1302685.SAMN05444408_104102"/>
<sequence>MLYLLFNFKEKRFTYICPAKPIQMFKKVFTLFIISFYTVFCSAQQVRPLKSSEIYRELKTLKNLPKVLYLAAHPDDENTGLLSWLVNDQNLETGYLSLTRGDGGQNLLGTEQGAALGLIRTHELLEARKLDGAQQFFTRAIDFGFSKNTTDTFKQWDENSIIADVVWVIRKFRPDVIICRFPPTAAAGHGQHAASAVVAEKAFQLAGDKTAFPNQLKYLKVWQPKRILWNTFRFGSVNTTAENQLKITVGQYDPQLGMGYGELAGISRSLHKSQGAGTQSVAGVKTEYFSHVAGEPAKANLFDGISKTWTQEGSPDIDQSLDKIISDFNFNHPENSLPALLALRKKVMALKDSDLKKDKIKSLDQIILSCAGFMGEMITNQPEAVAGNQYNFRLNVISRAENPVVLENVKWLNTSENINRKLSKDSLIIIQHDIQIPEDAALTEPYWLAKPAVNAATFSVPNDTLIGLPETESPLNVLLDLKIGSEKFQVKLPLSFKKLDPVRGDVVEPLRIVPALEVKFIQPLYLVKENEDLKVSLQVKVNSDRPFRNGKVNLMYNGERLSGGDLQSFNGKYVTVDYTIAKTKLASIPSNRLQLDADFVVDGRPYNKKQVLIQYPHLPSLQYFAPASVTIMKGDIQLNVKKVGYIEGAGDFIPEFLRMAGIQVEVLKDEDFYGKADESGSGTQNKLSQYDAIVMGVRANNTEKNLGRWMPFLWAYVKAGGNLVMQYNTNQDVTVDQLGIYNFRIANKRVTEENADVSFLNPNHKLLNFPNKITQNDFNGWVQERGAYFPDQWDAAYEPLFEMHDTGEEPLKGSTLYAKYGKGNFIYTPLAFFRQLPAGNVGAARLFLNFLSAQKN</sequence>
<dbReference type="PANTHER" id="PTHR12993">
    <property type="entry name" value="N-ACETYLGLUCOSAMINYL-PHOSPHATIDYLINOSITOL DE-N-ACETYLASE-RELATED"/>
    <property type="match status" value="1"/>
</dbReference>